<keyword evidence="4" id="KW-1185">Reference proteome</keyword>
<feature type="compositionally biased region" description="Polar residues" evidence="1">
    <location>
        <begin position="131"/>
        <end position="141"/>
    </location>
</feature>
<dbReference type="InterPro" id="IPR016130">
    <property type="entry name" value="Tyr_Pase_AS"/>
</dbReference>
<evidence type="ECO:0000313" key="4">
    <source>
        <dbReference type="Proteomes" id="UP001489897"/>
    </source>
</evidence>
<evidence type="ECO:0000259" key="2">
    <source>
        <dbReference type="PROSITE" id="PS50056"/>
    </source>
</evidence>
<gene>
    <name evidence="3" type="ORF">VSR73_15045</name>
</gene>
<feature type="region of interest" description="Disordered" evidence="1">
    <location>
        <begin position="98"/>
        <end position="153"/>
    </location>
</feature>
<feature type="compositionally biased region" description="Polar residues" evidence="1">
    <location>
        <begin position="98"/>
        <end position="115"/>
    </location>
</feature>
<dbReference type="Gene3D" id="3.90.190.10">
    <property type="entry name" value="Protein tyrosine phosphatase superfamily"/>
    <property type="match status" value="1"/>
</dbReference>
<dbReference type="SUPFAM" id="SSF52799">
    <property type="entry name" value="(Phosphotyrosine protein) phosphatases II"/>
    <property type="match status" value="1"/>
</dbReference>
<name>A0ABU9RQM3_9BURK</name>
<accession>A0ABU9RQM3</accession>
<organism evidence="3 4">
    <name type="scientific">Paraburkholderia ferrariae</name>
    <dbReference type="NCBI Taxonomy" id="386056"/>
    <lineage>
        <taxon>Bacteria</taxon>
        <taxon>Pseudomonadati</taxon>
        <taxon>Pseudomonadota</taxon>
        <taxon>Betaproteobacteria</taxon>
        <taxon>Burkholderiales</taxon>
        <taxon>Burkholderiaceae</taxon>
        <taxon>Paraburkholderia</taxon>
    </lineage>
</organism>
<evidence type="ECO:0000313" key="3">
    <source>
        <dbReference type="EMBL" id="MEM5422373.1"/>
    </source>
</evidence>
<proteinExistence type="predicted"/>
<dbReference type="Proteomes" id="UP001489897">
    <property type="component" value="Unassembled WGS sequence"/>
</dbReference>
<dbReference type="Pfam" id="PF13350">
    <property type="entry name" value="Y_phosphatase3"/>
    <property type="match status" value="1"/>
</dbReference>
<dbReference type="PROSITE" id="PS00383">
    <property type="entry name" value="TYR_PHOSPHATASE_1"/>
    <property type="match status" value="1"/>
</dbReference>
<dbReference type="RefSeq" id="WP_342947356.1">
    <property type="nucleotide sequence ID" value="NZ_JAYMRV010000004.1"/>
</dbReference>
<dbReference type="InterPro" id="IPR029021">
    <property type="entry name" value="Prot-tyrosine_phosphatase-like"/>
</dbReference>
<dbReference type="InterPro" id="IPR000387">
    <property type="entry name" value="Tyr_Pase_dom"/>
</dbReference>
<evidence type="ECO:0000256" key="1">
    <source>
        <dbReference type="SAM" id="MobiDB-lite"/>
    </source>
</evidence>
<reference evidence="3 4" key="1">
    <citation type="submission" date="2024-01" db="EMBL/GenBank/DDBJ databases">
        <title>The diversity of rhizobia nodulating Mimosa spp. in eleven states of Brazil covering several biomes is determined by host plant, location, and edaphic factors.</title>
        <authorList>
            <person name="Rouws L."/>
            <person name="Barauna A."/>
            <person name="Beukes C."/>
            <person name="De Faria S.M."/>
            <person name="Gross E."/>
            <person name="Dos Reis Junior F.B."/>
            <person name="Simon M."/>
            <person name="Maluk M."/>
            <person name="Odee D.W."/>
            <person name="Kenicer G."/>
            <person name="Young J.P.W."/>
            <person name="Reis V.M."/>
            <person name="Zilli J."/>
            <person name="James E.K."/>
        </authorList>
    </citation>
    <scope>NUCLEOTIDE SEQUENCE [LARGE SCALE GENOMIC DNA]</scope>
    <source>
        <strain evidence="3 4">JPY167</strain>
    </source>
</reference>
<comment type="caution">
    <text evidence="3">The sequence shown here is derived from an EMBL/GenBank/DDBJ whole genome shotgun (WGS) entry which is preliminary data.</text>
</comment>
<dbReference type="PROSITE" id="PS50056">
    <property type="entry name" value="TYR_PHOSPHATASE_2"/>
    <property type="match status" value="1"/>
</dbReference>
<sequence>MVNGGRCLPVIFHCTAGKDRTGFRIAIMLHALGVSRDTIYRDYLRSTRNGLLHESAAQAMAIHFGAALDASVIDVVAGVDALYLDEVSRRWPPATARSSVTSKRCPTRPVSTTSVARRPAGVKEKVAGTATALSPRTSTTADLDPPPATAGFDHRLHHPVRVRGFLEAG</sequence>
<feature type="domain" description="Tyrosine specific protein phosphatases" evidence="2">
    <location>
        <begin position="1"/>
        <end position="59"/>
    </location>
</feature>
<dbReference type="EMBL" id="JAYMRV010000004">
    <property type="protein sequence ID" value="MEM5422373.1"/>
    <property type="molecule type" value="Genomic_DNA"/>
</dbReference>
<protein>
    <submittedName>
        <fullName evidence="3">Tyrosine-protein phosphatase</fullName>
    </submittedName>
</protein>
<dbReference type="InterPro" id="IPR026893">
    <property type="entry name" value="Tyr/Ser_Pase_IphP-type"/>
</dbReference>